<dbReference type="OrthoDB" id="9813368at2"/>
<dbReference type="PROSITE" id="PS51935">
    <property type="entry name" value="NLPC_P60"/>
    <property type="match status" value="1"/>
</dbReference>
<dbReference type="InterPro" id="IPR051202">
    <property type="entry name" value="Peptidase_C40"/>
</dbReference>
<dbReference type="Proteomes" id="UP000027821">
    <property type="component" value="Unassembled WGS sequence"/>
</dbReference>
<evidence type="ECO:0000313" key="6">
    <source>
        <dbReference type="EMBL" id="KEO73961.1"/>
    </source>
</evidence>
<protein>
    <submittedName>
        <fullName evidence="6">Glycoside hydrolase</fullName>
    </submittedName>
</protein>
<dbReference type="InterPro" id="IPR038765">
    <property type="entry name" value="Papain-like_cys_pep_sf"/>
</dbReference>
<keyword evidence="7" id="KW-1185">Reference proteome</keyword>
<evidence type="ECO:0000259" key="5">
    <source>
        <dbReference type="PROSITE" id="PS51935"/>
    </source>
</evidence>
<dbReference type="InterPro" id="IPR000064">
    <property type="entry name" value="NLP_P60_dom"/>
</dbReference>
<dbReference type="AlphaFoldDB" id="A0A074KVF5"/>
<evidence type="ECO:0000313" key="7">
    <source>
        <dbReference type="Proteomes" id="UP000027821"/>
    </source>
</evidence>
<dbReference type="eggNOG" id="COG0791">
    <property type="taxonomic scope" value="Bacteria"/>
</dbReference>
<dbReference type="SUPFAM" id="SSF54001">
    <property type="entry name" value="Cysteine proteinases"/>
    <property type="match status" value="1"/>
</dbReference>
<feature type="domain" description="NlpC/P60" evidence="5">
    <location>
        <begin position="248"/>
        <end position="382"/>
    </location>
</feature>
<name>A0A074KVF5_9BACT</name>
<keyword evidence="3 6" id="KW-0378">Hydrolase</keyword>
<dbReference type="PANTHER" id="PTHR47053">
    <property type="entry name" value="MUREIN DD-ENDOPEPTIDASE MEPH-RELATED"/>
    <property type="match status" value="1"/>
</dbReference>
<dbReference type="Gene3D" id="2.30.30.40">
    <property type="entry name" value="SH3 Domains"/>
    <property type="match status" value="2"/>
</dbReference>
<proteinExistence type="inferred from homology"/>
<comment type="caution">
    <text evidence="6">The sequence shown here is derived from an EMBL/GenBank/DDBJ whole genome shotgun (WGS) entry which is preliminary data.</text>
</comment>
<dbReference type="GO" id="GO:0006508">
    <property type="term" value="P:proteolysis"/>
    <property type="evidence" value="ECO:0007669"/>
    <property type="project" value="UniProtKB-KW"/>
</dbReference>
<dbReference type="GO" id="GO:0008234">
    <property type="term" value="F:cysteine-type peptidase activity"/>
    <property type="evidence" value="ECO:0007669"/>
    <property type="project" value="UniProtKB-KW"/>
</dbReference>
<dbReference type="InterPro" id="IPR041382">
    <property type="entry name" value="SH3_16"/>
</dbReference>
<keyword evidence="2" id="KW-0645">Protease</keyword>
<evidence type="ECO:0000256" key="2">
    <source>
        <dbReference type="ARBA" id="ARBA00022670"/>
    </source>
</evidence>
<organism evidence="6 7">
    <name type="scientific">Anditalea andensis</name>
    <dbReference type="NCBI Taxonomy" id="1048983"/>
    <lineage>
        <taxon>Bacteria</taxon>
        <taxon>Pseudomonadati</taxon>
        <taxon>Bacteroidota</taxon>
        <taxon>Cytophagia</taxon>
        <taxon>Cytophagales</taxon>
        <taxon>Cytophagaceae</taxon>
        <taxon>Anditalea</taxon>
    </lineage>
</organism>
<dbReference type="SUPFAM" id="SSF82057">
    <property type="entry name" value="Prokaryotic SH3-related domain"/>
    <property type="match status" value="1"/>
</dbReference>
<dbReference type="Pfam" id="PF18348">
    <property type="entry name" value="SH3_16"/>
    <property type="match status" value="1"/>
</dbReference>
<dbReference type="STRING" id="1048983.EL17_07350"/>
<dbReference type="EMBL" id="JMIH01000016">
    <property type="protein sequence ID" value="KEO73961.1"/>
    <property type="molecule type" value="Genomic_DNA"/>
</dbReference>
<accession>A0A074KVF5</accession>
<keyword evidence="4" id="KW-0788">Thiol protease</keyword>
<dbReference type="PANTHER" id="PTHR47053:SF1">
    <property type="entry name" value="MUREIN DD-ENDOPEPTIDASE MEPH-RELATED"/>
    <property type="match status" value="1"/>
</dbReference>
<evidence type="ECO:0000256" key="1">
    <source>
        <dbReference type="ARBA" id="ARBA00007074"/>
    </source>
</evidence>
<comment type="similarity">
    <text evidence="1">Belongs to the peptidase C40 family.</text>
</comment>
<evidence type="ECO:0000256" key="3">
    <source>
        <dbReference type="ARBA" id="ARBA00022801"/>
    </source>
</evidence>
<dbReference type="Gene3D" id="3.90.1720.10">
    <property type="entry name" value="endopeptidase domain like (from Nostoc punctiforme)"/>
    <property type="match status" value="1"/>
</dbReference>
<dbReference type="Pfam" id="PF00877">
    <property type="entry name" value="NLPC_P60"/>
    <property type="match status" value="1"/>
</dbReference>
<gene>
    <name evidence="6" type="ORF">EL17_07350</name>
</gene>
<reference evidence="6 7" key="1">
    <citation type="submission" date="2014-04" db="EMBL/GenBank/DDBJ databases">
        <title>Characterization and application of a salt tolerant electro-active bacterium.</title>
        <authorList>
            <person name="Yang L."/>
            <person name="Wei S."/>
            <person name="Tay Q.X.M."/>
        </authorList>
    </citation>
    <scope>NUCLEOTIDE SEQUENCE [LARGE SCALE GENOMIC DNA]</scope>
    <source>
        <strain evidence="6 7">LY1</strain>
    </source>
</reference>
<sequence length="397" mass="44811">MHLSYCFYQFKSKISIYTCLAAILSCYLFLACERLDSPESGSLIEETRTEFAPDKRVALFDISFENNILSGETNLPEALETLKNRFEENGIAYTDQVTVLPMLEGKHFGVVTISVANIRSQPKHSAELATQATMGTPLNVLKQDGTWYLVQTPDQYISWIDAAGIQLMDQEEFQQWDLSEKAVFTSLIGYVYADENQIEMVSDLTAGNVLEVIGRKTDFYEVKLPDGRKGYVNSSSMEPLGDWIASRNPSHENLISTAKSMMGIPYLWGGTSIKGVDCSGFTKTVFFLNGQIIPRDASQQIHEGEEVDKDKNWENLQVGDLLFFGKPAAADSPEKVIHVGMWIGNNSFIHSRGRVRISSFDPDSEHFDEYELDRYLRTKRILGKESQNILAVEKFIR</sequence>
<evidence type="ECO:0000256" key="4">
    <source>
        <dbReference type="ARBA" id="ARBA00022807"/>
    </source>
</evidence>